<evidence type="ECO:0000256" key="3">
    <source>
        <dbReference type="ARBA" id="ARBA00022553"/>
    </source>
</evidence>
<gene>
    <name evidence="9" type="ORF">HHL09_18620</name>
</gene>
<dbReference type="Pfam" id="PF08448">
    <property type="entry name" value="PAS_4"/>
    <property type="match status" value="1"/>
</dbReference>
<dbReference type="GO" id="GO:0016036">
    <property type="term" value="P:cellular response to phosphate starvation"/>
    <property type="evidence" value="ECO:0007669"/>
    <property type="project" value="TreeGrafter"/>
</dbReference>
<dbReference type="SUPFAM" id="SSF55785">
    <property type="entry name" value="PYP-like sensor domain (PAS domain)"/>
    <property type="match status" value="1"/>
</dbReference>
<dbReference type="InterPro" id="IPR005467">
    <property type="entry name" value="His_kinase_dom"/>
</dbReference>
<dbReference type="GO" id="GO:0004721">
    <property type="term" value="F:phosphoprotein phosphatase activity"/>
    <property type="evidence" value="ECO:0007669"/>
    <property type="project" value="TreeGrafter"/>
</dbReference>
<dbReference type="EC" id="2.7.13.3" evidence="2"/>
<reference evidence="9 10" key="1">
    <citation type="submission" date="2020-04" db="EMBL/GenBank/DDBJ databases">
        <title>Luteolibacter sp. G-1-1-1 isolated from soil.</title>
        <authorList>
            <person name="Dahal R.H."/>
        </authorList>
    </citation>
    <scope>NUCLEOTIDE SEQUENCE [LARGE SCALE GENOMIC DNA]</scope>
    <source>
        <strain evidence="9 10">G-1-1-1</strain>
    </source>
</reference>
<dbReference type="PRINTS" id="PR00344">
    <property type="entry name" value="BCTRLSENSOR"/>
</dbReference>
<dbReference type="InterPro" id="IPR035965">
    <property type="entry name" value="PAS-like_dom_sf"/>
</dbReference>
<dbReference type="SMART" id="SM00091">
    <property type="entry name" value="PAS"/>
    <property type="match status" value="1"/>
</dbReference>
<evidence type="ECO:0000256" key="5">
    <source>
        <dbReference type="ARBA" id="ARBA00022777"/>
    </source>
</evidence>
<keyword evidence="6" id="KW-0902">Two-component regulatory system</keyword>
<dbReference type="AlphaFoldDB" id="A0A858RMW9"/>
<keyword evidence="10" id="KW-1185">Reference proteome</keyword>
<evidence type="ECO:0000256" key="6">
    <source>
        <dbReference type="ARBA" id="ARBA00023012"/>
    </source>
</evidence>
<dbReference type="PANTHER" id="PTHR45453:SF1">
    <property type="entry name" value="PHOSPHATE REGULON SENSOR PROTEIN PHOR"/>
    <property type="match status" value="1"/>
</dbReference>
<keyword evidence="3" id="KW-0597">Phosphoprotein</keyword>
<dbReference type="SUPFAM" id="SSF55874">
    <property type="entry name" value="ATPase domain of HSP90 chaperone/DNA topoisomerase II/histidine kinase"/>
    <property type="match status" value="1"/>
</dbReference>
<evidence type="ECO:0000256" key="7">
    <source>
        <dbReference type="ARBA" id="ARBA00023136"/>
    </source>
</evidence>
<dbReference type="Gene3D" id="1.10.287.130">
    <property type="match status" value="1"/>
</dbReference>
<name>A0A858RMW9_9BACT</name>
<dbReference type="FunFam" id="1.10.287.130:FF:000001">
    <property type="entry name" value="Two-component sensor histidine kinase"/>
    <property type="match status" value="1"/>
</dbReference>
<dbReference type="Gene3D" id="3.30.450.20">
    <property type="entry name" value="PAS domain"/>
    <property type="match status" value="1"/>
</dbReference>
<keyword evidence="5" id="KW-0418">Kinase</keyword>
<dbReference type="InterPro" id="IPR036890">
    <property type="entry name" value="HATPase_C_sf"/>
</dbReference>
<dbReference type="Pfam" id="PF00512">
    <property type="entry name" value="HisKA"/>
    <property type="match status" value="1"/>
</dbReference>
<comment type="catalytic activity">
    <reaction evidence="1">
        <text>ATP + protein L-histidine = ADP + protein N-phospho-L-histidine.</text>
        <dbReference type="EC" id="2.7.13.3"/>
    </reaction>
</comment>
<dbReference type="SUPFAM" id="SSF47384">
    <property type="entry name" value="Homodimeric domain of signal transducing histidine kinase"/>
    <property type="match status" value="1"/>
</dbReference>
<dbReference type="FunFam" id="3.30.565.10:FF:000006">
    <property type="entry name" value="Sensor histidine kinase WalK"/>
    <property type="match status" value="1"/>
</dbReference>
<evidence type="ECO:0000256" key="1">
    <source>
        <dbReference type="ARBA" id="ARBA00000085"/>
    </source>
</evidence>
<dbReference type="Pfam" id="PF02518">
    <property type="entry name" value="HATPase_c"/>
    <property type="match status" value="1"/>
</dbReference>
<dbReference type="SMART" id="SM00388">
    <property type="entry name" value="HisKA"/>
    <property type="match status" value="1"/>
</dbReference>
<dbReference type="InterPro" id="IPR003661">
    <property type="entry name" value="HisK_dim/P_dom"/>
</dbReference>
<evidence type="ECO:0000313" key="9">
    <source>
        <dbReference type="EMBL" id="QJE97709.1"/>
    </source>
</evidence>
<dbReference type="InterPro" id="IPR036097">
    <property type="entry name" value="HisK_dim/P_sf"/>
</dbReference>
<dbReference type="InterPro" id="IPR050351">
    <property type="entry name" value="BphY/WalK/GraS-like"/>
</dbReference>
<proteinExistence type="predicted"/>
<evidence type="ECO:0000256" key="2">
    <source>
        <dbReference type="ARBA" id="ARBA00012438"/>
    </source>
</evidence>
<organism evidence="9 10">
    <name type="scientific">Luteolibacter luteus</name>
    <dbReference type="NCBI Taxonomy" id="2728835"/>
    <lineage>
        <taxon>Bacteria</taxon>
        <taxon>Pseudomonadati</taxon>
        <taxon>Verrucomicrobiota</taxon>
        <taxon>Verrucomicrobiia</taxon>
        <taxon>Verrucomicrobiales</taxon>
        <taxon>Verrucomicrobiaceae</taxon>
        <taxon>Luteolibacter</taxon>
    </lineage>
</organism>
<dbReference type="Proteomes" id="UP000501812">
    <property type="component" value="Chromosome"/>
</dbReference>
<dbReference type="PANTHER" id="PTHR45453">
    <property type="entry name" value="PHOSPHATE REGULON SENSOR PROTEIN PHOR"/>
    <property type="match status" value="1"/>
</dbReference>
<dbReference type="PROSITE" id="PS50109">
    <property type="entry name" value="HIS_KIN"/>
    <property type="match status" value="1"/>
</dbReference>
<dbReference type="EMBL" id="CP051774">
    <property type="protein sequence ID" value="QJE97709.1"/>
    <property type="molecule type" value="Genomic_DNA"/>
</dbReference>
<dbReference type="InterPro" id="IPR000014">
    <property type="entry name" value="PAS"/>
</dbReference>
<dbReference type="InterPro" id="IPR003594">
    <property type="entry name" value="HATPase_dom"/>
</dbReference>
<sequence>MTDPLVIGLILAALCAFTALAVTAIRLRRARKDFTEEVAAWKLKLDLDMRNARKERDQLLDALGDAFMLVDADARVLFANKAARTLFRGRDLTGRTVHEAFLDQRLAAALMRCLDTGEPTVTRAVLGQQSSPLGDQERRGMNAWVIDAARLSDSPADDPTTRVVIRDVTSEYQTEQIRKDFVANASHELRTPLAIINGYLENLIDDDLVDDKDLTRRFLKVMRKHTERISRIVEDMLVISRLESGEAAALKVKPFRIRSCVSDVLERLESVIQGQQAVIKIDMPDVDLTLAGDRFYWTQVLFNLIENALKQNPRKGLTVSIGCHRDEQLTRIWVADDGVGIPSADLPHIFRRFYRVEKHHSQEEIKGTGLGLSIVKRAIEAHGGTINVSSIPGQETRFTIEVPRDAEAKLQAEADANALPELSKMD</sequence>
<dbReference type="InterPro" id="IPR004358">
    <property type="entry name" value="Sig_transdc_His_kin-like_C"/>
</dbReference>
<dbReference type="SMART" id="SM00387">
    <property type="entry name" value="HATPase_c"/>
    <property type="match status" value="1"/>
</dbReference>
<dbReference type="CDD" id="cd00075">
    <property type="entry name" value="HATPase"/>
    <property type="match status" value="1"/>
</dbReference>
<dbReference type="Gene3D" id="3.30.565.10">
    <property type="entry name" value="Histidine kinase-like ATPase, C-terminal domain"/>
    <property type="match status" value="1"/>
</dbReference>
<evidence type="ECO:0000313" key="10">
    <source>
        <dbReference type="Proteomes" id="UP000501812"/>
    </source>
</evidence>
<keyword evidence="4" id="KW-0808">Transferase</keyword>
<evidence type="ECO:0000259" key="8">
    <source>
        <dbReference type="PROSITE" id="PS50109"/>
    </source>
</evidence>
<accession>A0A858RMW9</accession>
<dbReference type="InterPro" id="IPR013656">
    <property type="entry name" value="PAS_4"/>
</dbReference>
<feature type="domain" description="Histidine kinase" evidence="8">
    <location>
        <begin position="184"/>
        <end position="406"/>
    </location>
</feature>
<dbReference type="KEGG" id="luo:HHL09_18620"/>
<protein>
    <recommendedName>
        <fullName evidence="2">histidine kinase</fullName>
        <ecNumber evidence="2">2.7.13.3</ecNumber>
    </recommendedName>
</protein>
<dbReference type="RefSeq" id="WP_169456135.1">
    <property type="nucleotide sequence ID" value="NZ_CP051774.1"/>
</dbReference>
<dbReference type="GO" id="GO:0000155">
    <property type="term" value="F:phosphorelay sensor kinase activity"/>
    <property type="evidence" value="ECO:0007669"/>
    <property type="project" value="InterPro"/>
</dbReference>
<keyword evidence="7" id="KW-0472">Membrane</keyword>
<dbReference type="GO" id="GO:0005886">
    <property type="term" value="C:plasma membrane"/>
    <property type="evidence" value="ECO:0007669"/>
    <property type="project" value="TreeGrafter"/>
</dbReference>
<evidence type="ECO:0000256" key="4">
    <source>
        <dbReference type="ARBA" id="ARBA00022679"/>
    </source>
</evidence>
<dbReference type="CDD" id="cd00082">
    <property type="entry name" value="HisKA"/>
    <property type="match status" value="1"/>
</dbReference>